<reference evidence="6" key="1">
    <citation type="journal article" date="2014" name="Front. Microbiol.">
        <title>High frequency of phylogenetically diverse reductive dehalogenase-homologous genes in deep subseafloor sedimentary metagenomes.</title>
        <authorList>
            <person name="Kawai M."/>
            <person name="Futagami T."/>
            <person name="Toyoda A."/>
            <person name="Takaki Y."/>
            <person name="Nishi S."/>
            <person name="Hori S."/>
            <person name="Arai W."/>
            <person name="Tsubouchi T."/>
            <person name="Morono Y."/>
            <person name="Uchiyama I."/>
            <person name="Ito T."/>
            <person name="Fujiyama A."/>
            <person name="Inagaki F."/>
            <person name="Takami H."/>
        </authorList>
    </citation>
    <scope>NUCLEOTIDE SEQUENCE</scope>
    <source>
        <strain evidence="6">Expedition CK06-06</strain>
    </source>
</reference>
<dbReference type="GO" id="GO:0004322">
    <property type="term" value="F:ferroxidase activity"/>
    <property type="evidence" value="ECO:0007669"/>
    <property type="project" value="TreeGrafter"/>
</dbReference>
<dbReference type="InterPro" id="IPR012347">
    <property type="entry name" value="Ferritin-like"/>
</dbReference>
<dbReference type="InterPro" id="IPR008331">
    <property type="entry name" value="Ferritin_DPS_dom"/>
</dbReference>
<dbReference type="GO" id="GO:0006826">
    <property type="term" value="P:iron ion transport"/>
    <property type="evidence" value="ECO:0007669"/>
    <property type="project" value="InterPro"/>
</dbReference>
<evidence type="ECO:0000256" key="4">
    <source>
        <dbReference type="ARBA" id="ARBA00023004"/>
    </source>
</evidence>
<proteinExistence type="predicted"/>
<organism evidence="6">
    <name type="scientific">marine sediment metagenome</name>
    <dbReference type="NCBI Taxonomy" id="412755"/>
    <lineage>
        <taxon>unclassified sequences</taxon>
        <taxon>metagenomes</taxon>
        <taxon>ecological metagenomes</taxon>
    </lineage>
</organism>
<protein>
    <recommendedName>
        <fullName evidence="5">Ferritin-like diiron domain-containing protein</fullName>
    </recommendedName>
</protein>
<keyword evidence="4" id="KW-0408">Iron</keyword>
<dbReference type="PROSITE" id="PS50905">
    <property type="entry name" value="FERRITIN_LIKE"/>
    <property type="match status" value="1"/>
</dbReference>
<evidence type="ECO:0000256" key="1">
    <source>
        <dbReference type="ARBA" id="ARBA00022434"/>
    </source>
</evidence>
<keyword evidence="2" id="KW-0349">Heme</keyword>
<dbReference type="PANTHER" id="PTHR30295">
    <property type="entry name" value="BACTERIOFERRITIN"/>
    <property type="match status" value="1"/>
</dbReference>
<dbReference type="GO" id="GO:0006879">
    <property type="term" value="P:intracellular iron ion homeostasis"/>
    <property type="evidence" value="ECO:0007669"/>
    <property type="project" value="UniProtKB-KW"/>
</dbReference>
<sequence length="148" mass="16685">MAEKNDAVTKISAALLGQLNEAIARELQVAIQYMWQHVQWGGVKGFVVHDEFRSIGIAEMKHAETIAERLFYLGGIPTTKPSPIFVGNTLKEMAQRNIQDEANAINLYKQIIEAALKEGDVTTSFLFKQILQQEEDHHDTFTTLLEDL</sequence>
<accession>X1K6Z3</accession>
<comment type="caution">
    <text evidence="6">The sequence shown here is derived from an EMBL/GenBank/DDBJ whole genome shotgun (WGS) entry which is preliminary data.</text>
</comment>
<dbReference type="EMBL" id="BARU01040442">
    <property type="protein sequence ID" value="GAH77863.1"/>
    <property type="molecule type" value="Genomic_DNA"/>
</dbReference>
<dbReference type="GO" id="GO:0020037">
    <property type="term" value="F:heme binding"/>
    <property type="evidence" value="ECO:0007669"/>
    <property type="project" value="TreeGrafter"/>
</dbReference>
<keyword evidence="1" id="KW-0409">Iron storage</keyword>
<dbReference type="Pfam" id="PF00210">
    <property type="entry name" value="Ferritin"/>
    <property type="match status" value="1"/>
</dbReference>
<dbReference type="GO" id="GO:0008199">
    <property type="term" value="F:ferric iron binding"/>
    <property type="evidence" value="ECO:0007669"/>
    <property type="project" value="InterPro"/>
</dbReference>
<name>X1K6Z3_9ZZZZ</name>
<dbReference type="GO" id="GO:0005829">
    <property type="term" value="C:cytosol"/>
    <property type="evidence" value="ECO:0007669"/>
    <property type="project" value="TreeGrafter"/>
</dbReference>
<dbReference type="PRINTS" id="PR00601">
    <property type="entry name" value="BACFERRITIN"/>
</dbReference>
<dbReference type="AlphaFoldDB" id="X1K6Z3"/>
<evidence type="ECO:0000256" key="2">
    <source>
        <dbReference type="ARBA" id="ARBA00022617"/>
    </source>
</evidence>
<evidence type="ECO:0000259" key="5">
    <source>
        <dbReference type="PROSITE" id="PS50905"/>
    </source>
</evidence>
<dbReference type="InterPro" id="IPR009078">
    <property type="entry name" value="Ferritin-like_SF"/>
</dbReference>
<dbReference type="PANTHER" id="PTHR30295:SF0">
    <property type="entry name" value="BACTERIOFERRITIN"/>
    <property type="match status" value="1"/>
</dbReference>
<dbReference type="InterPro" id="IPR002024">
    <property type="entry name" value="Bacterioferritin"/>
</dbReference>
<evidence type="ECO:0000256" key="3">
    <source>
        <dbReference type="ARBA" id="ARBA00022723"/>
    </source>
</evidence>
<dbReference type="InterPro" id="IPR009040">
    <property type="entry name" value="Ferritin-like_diiron"/>
</dbReference>
<dbReference type="SUPFAM" id="SSF47240">
    <property type="entry name" value="Ferritin-like"/>
    <property type="match status" value="1"/>
</dbReference>
<gene>
    <name evidence="6" type="ORF">S03H2_62522</name>
</gene>
<keyword evidence="3" id="KW-0479">Metal-binding</keyword>
<evidence type="ECO:0000313" key="6">
    <source>
        <dbReference type="EMBL" id="GAH77863.1"/>
    </source>
</evidence>
<feature type="domain" description="Ferritin-like diiron" evidence="5">
    <location>
        <begin position="9"/>
        <end position="148"/>
    </location>
</feature>
<dbReference type="Gene3D" id="1.20.1260.10">
    <property type="match status" value="1"/>
</dbReference>